<name>A0A3A9VQP5_9ACTN</name>
<dbReference type="EMBL" id="RBDX01000054">
    <property type="protein sequence ID" value="RKN03268.1"/>
    <property type="molecule type" value="Genomic_DNA"/>
</dbReference>
<dbReference type="Proteomes" id="UP000275024">
    <property type="component" value="Unassembled WGS sequence"/>
</dbReference>
<gene>
    <name evidence="4" type="ORF">D7318_31750</name>
    <name evidence="3" type="ORF">D7319_31890</name>
</gene>
<accession>A0A3A9VQP5</accession>
<dbReference type="Pfam" id="PF13489">
    <property type="entry name" value="Methyltransf_23"/>
    <property type="match status" value="1"/>
</dbReference>
<proteinExistence type="predicted"/>
<dbReference type="InterPro" id="IPR029063">
    <property type="entry name" value="SAM-dependent_MTases_sf"/>
</dbReference>
<evidence type="ECO:0000313" key="5">
    <source>
        <dbReference type="Proteomes" id="UP000268652"/>
    </source>
</evidence>
<dbReference type="InterPro" id="IPR038576">
    <property type="entry name" value="Methyltransf_Zn-bd_dom_put_sf"/>
</dbReference>
<dbReference type="Gene3D" id="6.10.250.3100">
    <property type="match status" value="1"/>
</dbReference>
<dbReference type="RefSeq" id="WP_120700713.1">
    <property type="nucleotide sequence ID" value="NZ_RBDX01000054.1"/>
</dbReference>
<dbReference type="Gene3D" id="3.40.50.150">
    <property type="entry name" value="Vaccinia Virus protein VP39"/>
    <property type="match status" value="1"/>
</dbReference>
<protein>
    <submittedName>
        <fullName evidence="3">Class I SAM-dependent methyltransferase</fullName>
    </submittedName>
</protein>
<dbReference type="Gene3D" id="3.40.50.720">
    <property type="entry name" value="NAD(P)-binding Rossmann-like Domain"/>
    <property type="match status" value="1"/>
</dbReference>
<organism evidence="3 6">
    <name type="scientific">Streptomyces radicis</name>
    <dbReference type="NCBI Taxonomy" id="1750517"/>
    <lineage>
        <taxon>Bacteria</taxon>
        <taxon>Bacillati</taxon>
        <taxon>Actinomycetota</taxon>
        <taxon>Actinomycetes</taxon>
        <taxon>Kitasatosporales</taxon>
        <taxon>Streptomycetaceae</taxon>
        <taxon>Streptomyces</taxon>
    </lineage>
</organism>
<reference evidence="5 6" key="1">
    <citation type="submission" date="2018-09" db="EMBL/GenBank/DDBJ databases">
        <title>Streptomyces sp. nov. DS1-2, an endophytic actinomycete isolated from roots of Dendrobium scabrilingue.</title>
        <authorList>
            <person name="Kuncharoen N."/>
            <person name="Kudo T."/>
            <person name="Ohkuma M."/>
            <person name="Yuki M."/>
            <person name="Tanasupawat S."/>
        </authorList>
    </citation>
    <scope>NUCLEOTIDE SEQUENCE [LARGE SCALE GENOMIC DNA]</scope>
    <source>
        <strain evidence="3 6">AZ1-7</strain>
        <strain evidence="4 5">DS1-2</strain>
    </source>
</reference>
<dbReference type="GO" id="GO:0008168">
    <property type="term" value="F:methyltransferase activity"/>
    <property type="evidence" value="ECO:0007669"/>
    <property type="project" value="UniProtKB-KW"/>
</dbReference>
<dbReference type="Proteomes" id="UP000268652">
    <property type="component" value="Unassembled WGS sequence"/>
</dbReference>
<feature type="domain" description="C-methyltransferase" evidence="2">
    <location>
        <begin position="250"/>
        <end position="406"/>
    </location>
</feature>
<keyword evidence="5" id="KW-1185">Reference proteome</keyword>
<dbReference type="Pfam" id="PF08421">
    <property type="entry name" value="Methyltransf_13"/>
    <property type="match status" value="1"/>
</dbReference>
<dbReference type="SUPFAM" id="SSF53335">
    <property type="entry name" value="S-adenosyl-L-methionine-dependent methyltransferases"/>
    <property type="match status" value="1"/>
</dbReference>
<evidence type="ECO:0000313" key="6">
    <source>
        <dbReference type="Proteomes" id="UP000275024"/>
    </source>
</evidence>
<dbReference type="EMBL" id="RBDY01000053">
    <property type="protein sequence ID" value="RKN13140.1"/>
    <property type="molecule type" value="Genomic_DNA"/>
</dbReference>
<evidence type="ECO:0000259" key="2">
    <source>
        <dbReference type="Pfam" id="PF08484"/>
    </source>
</evidence>
<sequence length="411" mass="45622">MTTITACRACGNGTILPIVDLGNMALTSIFPRGRDEAVPMGPLDLVRCSPDGCGLVQLRHTADLTLIHGDRYEYRSGIRPYMVNHLRNKVEAVSAVVDLEPTDLVLDIGSNDSTLLQAYPENGPTLVGVDPTGEKLREFYPPHIELIPDFFTRETFQEHYGDRKAKIVTSIAMFYNLPDPVGFMRDVHAILADDGVWMIEVSNLTSMLDATAYDVMCHEHLELYALKQIEWMAEQVGLTVIRAEITEVYNGSLCVILAKSPTRYPVDEAALARLRREEADRGLDTMAPFDAFATRVRDHRDQLRDFLETSRRAGKLTLGYGASIKGNVILQYCGLTEDDLPCIGEVSPEKAGSFSPGSGIPVVTEEEAKALNPDQLLVLPWIYRAGFLERETEFMARGGKMVFPLPTLDIV</sequence>
<keyword evidence="3" id="KW-0489">Methyltransferase</keyword>
<dbReference type="GO" id="GO:0032259">
    <property type="term" value="P:methylation"/>
    <property type="evidence" value="ECO:0007669"/>
    <property type="project" value="UniProtKB-KW"/>
</dbReference>
<evidence type="ECO:0000259" key="1">
    <source>
        <dbReference type="Pfam" id="PF08421"/>
    </source>
</evidence>
<dbReference type="InterPro" id="IPR013691">
    <property type="entry name" value="MeTrfase_14"/>
</dbReference>
<dbReference type="Pfam" id="PF08484">
    <property type="entry name" value="Methyltransf_14"/>
    <property type="match status" value="1"/>
</dbReference>
<comment type="caution">
    <text evidence="3">The sequence shown here is derived from an EMBL/GenBank/DDBJ whole genome shotgun (WGS) entry which is preliminary data.</text>
</comment>
<feature type="domain" description="Methyltransferase putative zinc binding" evidence="1">
    <location>
        <begin position="7"/>
        <end position="63"/>
    </location>
</feature>
<evidence type="ECO:0000313" key="3">
    <source>
        <dbReference type="EMBL" id="RKN03268.1"/>
    </source>
</evidence>
<dbReference type="AlphaFoldDB" id="A0A3A9VQP5"/>
<evidence type="ECO:0000313" key="4">
    <source>
        <dbReference type="EMBL" id="RKN13140.1"/>
    </source>
</evidence>
<dbReference type="OrthoDB" id="9815644at2"/>
<keyword evidence="3" id="KW-0808">Transferase</keyword>
<dbReference type="InterPro" id="IPR013630">
    <property type="entry name" value="Methyltransf_Zn-bd_dom_put"/>
</dbReference>
<dbReference type="Gene3D" id="6.20.50.110">
    <property type="entry name" value="Methyltransferase, zinc-binding domain"/>
    <property type="match status" value="1"/>
</dbReference>